<dbReference type="GO" id="GO:0005886">
    <property type="term" value="C:plasma membrane"/>
    <property type="evidence" value="ECO:0007669"/>
    <property type="project" value="UniProtKB-SubCell"/>
</dbReference>
<name>A0A849A6U4_9ACTN</name>
<feature type="transmembrane region" description="Helical" evidence="8">
    <location>
        <begin position="551"/>
        <end position="569"/>
    </location>
</feature>
<accession>A0A849A6U4</accession>
<gene>
    <name evidence="9" type="ORF">HKD39_13380</name>
</gene>
<feature type="transmembrane region" description="Helical" evidence="8">
    <location>
        <begin position="305"/>
        <end position="323"/>
    </location>
</feature>
<keyword evidence="2" id="KW-0813">Transport</keyword>
<evidence type="ECO:0000256" key="7">
    <source>
        <dbReference type="SAM" id="MobiDB-lite"/>
    </source>
</evidence>
<dbReference type="InterPro" id="IPR036259">
    <property type="entry name" value="MFS_trans_sf"/>
</dbReference>
<dbReference type="PANTHER" id="PTHR23517:SF2">
    <property type="entry name" value="MULTIDRUG RESISTANCE PROTEIN MDTH"/>
    <property type="match status" value="1"/>
</dbReference>
<feature type="transmembrane region" description="Helical" evidence="8">
    <location>
        <begin position="193"/>
        <end position="212"/>
    </location>
</feature>
<feature type="region of interest" description="Disordered" evidence="7">
    <location>
        <begin position="1"/>
        <end position="42"/>
    </location>
</feature>
<evidence type="ECO:0000313" key="9">
    <source>
        <dbReference type="EMBL" id="NNG36684.1"/>
    </source>
</evidence>
<evidence type="ECO:0000256" key="5">
    <source>
        <dbReference type="ARBA" id="ARBA00022989"/>
    </source>
</evidence>
<dbReference type="Gene3D" id="1.20.1250.20">
    <property type="entry name" value="MFS general substrate transporter like domains"/>
    <property type="match status" value="2"/>
</dbReference>
<feature type="transmembrane region" description="Helical" evidence="8">
    <location>
        <begin position="242"/>
        <end position="262"/>
    </location>
</feature>
<feature type="transmembrane region" description="Helical" evidence="8">
    <location>
        <begin position="132"/>
        <end position="153"/>
    </location>
</feature>
<keyword evidence="5 8" id="KW-1133">Transmembrane helix</keyword>
<dbReference type="Proteomes" id="UP000562984">
    <property type="component" value="Unassembled WGS sequence"/>
</dbReference>
<feature type="transmembrane region" description="Helical" evidence="8">
    <location>
        <begin position="391"/>
        <end position="413"/>
    </location>
</feature>
<keyword evidence="3" id="KW-1003">Cell membrane</keyword>
<feature type="transmembrane region" description="Helical" evidence="8">
    <location>
        <begin position="329"/>
        <end position="352"/>
    </location>
</feature>
<feature type="transmembrane region" description="Helical" evidence="8">
    <location>
        <begin position="106"/>
        <end position="126"/>
    </location>
</feature>
<feature type="transmembrane region" description="Helical" evidence="8">
    <location>
        <begin position="62"/>
        <end position="85"/>
    </location>
</feature>
<feature type="transmembrane region" description="Helical" evidence="8">
    <location>
        <begin position="274"/>
        <end position="293"/>
    </location>
</feature>
<feature type="transmembrane region" description="Helical" evidence="8">
    <location>
        <begin position="165"/>
        <end position="187"/>
    </location>
</feature>
<sequence length="582" mass="59866">MTTSTSKPAPTESGESRAAESPAGQRISPPGEERRTGSPSSLPARLTWPAGLLRGPADLLDFLLPLWVGTQWGLSPALVGLLMAAEATTSLIGRPLAGMLVDRGRPATVAATGAALYALSFAGYALTPHPAGLFAAAAVGGVGGALAWVALRAMVAASAEERGRAFSELVSVEGTGTWIAFVAGLSVLQQVDYRGVFAGCAAACAVGAMLLARSGGRAGSMPVSGGQQRVVLSAAVRKLRPLLGVVVVTAAAEAGVGLLMLLHLQRGFGLDVGAIAAAFLPGFVVYTFAPPYLNRGVQRFGRVPVLTAALACSAIFAAGLAFAPNPWVISAMWIMAAFAWAAALPIQQAVVAEAAPTMPGKAMALYETAALVGVLIGSGVLGALYGLRHGWVIGCVFIAAGLLIATVLAPAALKRTGHANGRGVGAVSDRPDPARTAPAGSTGSAAPTEPRGLSAPGEPAGSWESHDETVSPDVQLGAAGAVSGQQERVPEKGARFDASNYLFHVAVWLIAQVGLGIAGYSWPLEALFGGPHDANWLWNDSGHWLLNVDRIWTAVLVLDTLYTLTRWALSRMRRHRDGRRAG</sequence>
<feature type="region of interest" description="Disordered" evidence="7">
    <location>
        <begin position="421"/>
        <end position="469"/>
    </location>
</feature>
<evidence type="ECO:0000313" key="10">
    <source>
        <dbReference type="Proteomes" id="UP000562984"/>
    </source>
</evidence>
<protein>
    <submittedName>
        <fullName evidence="9">MFS transporter</fullName>
    </submittedName>
</protein>
<dbReference type="Pfam" id="PF07690">
    <property type="entry name" value="MFS_1"/>
    <property type="match status" value="1"/>
</dbReference>
<dbReference type="InterPro" id="IPR050171">
    <property type="entry name" value="MFS_Transporters"/>
</dbReference>
<feature type="transmembrane region" description="Helical" evidence="8">
    <location>
        <begin position="501"/>
        <end position="522"/>
    </location>
</feature>
<evidence type="ECO:0000256" key="6">
    <source>
        <dbReference type="ARBA" id="ARBA00023136"/>
    </source>
</evidence>
<dbReference type="InterPro" id="IPR011701">
    <property type="entry name" value="MFS"/>
</dbReference>
<evidence type="ECO:0000256" key="2">
    <source>
        <dbReference type="ARBA" id="ARBA00022448"/>
    </source>
</evidence>
<dbReference type="GO" id="GO:0022857">
    <property type="term" value="F:transmembrane transporter activity"/>
    <property type="evidence" value="ECO:0007669"/>
    <property type="project" value="InterPro"/>
</dbReference>
<keyword evidence="10" id="KW-1185">Reference proteome</keyword>
<comment type="subcellular location">
    <subcellularLocation>
        <location evidence="1">Cell membrane</location>
        <topology evidence="1">Multi-pass membrane protein</topology>
    </subcellularLocation>
</comment>
<organism evidence="9 10">
    <name type="scientific">Nakamurella aerolata</name>
    <dbReference type="NCBI Taxonomy" id="1656892"/>
    <lineage>
        <taxon>Bacteria</taxon>
        <taxon>Bacillati</taxon>
        <taxon>Actinomycetota</taxon>
        <taxon>Actinomycetes</taxon>
        <taxon>Nakamurellales</taxon>
        <taxon>Nakamurellaceae</taxon>
        <taxon>Nakamurella</taxon>
    </lineage>
</organism>
<reference evidence="9 10" key="1">
    <citation type="submission" date="2020-05" db="EMBL/GenBank/DDBJ databases">
        <title>Nakamurella sp. DB0629 isolated from air conditioner.</title>
        <authorList>
            <person name="Kim D.H."/>
            <person name="Kim D.-U."/>
        </authorList>
    </citation>
    <scope>NUCLEOTIDE SEQUENCE [LARGE SCALE GENOMIC DNA]</scope>
    <source>
        <strain evidence="9 10">DB0629</strain>
    </source>
</reference>
<dbReference type="EMBL" id="JABEND010000007">
    <property type="protein sequence ID" value="NNG36684.1"/>
    <property type="molecule type" value="Genomic_DNA"/>
</dbReference>
<keyword evidence="4 8" id="KW-0812">Transmembrane</keyword>
<evidence type="ECO:0000256" key="1">
    <source>
        <dbReference type="ARBA" id="ARBA00004651"/>
    </source>
</evidence>
<evidence type="ECO:0000256" key="8">
    <source>
        <dbReference type="SAM" id="Phobius"/>
    </source>
</evidence>
<comment type="caution">
    <text evidence="9">The sequence shown here is derived from an EMBL/GenBank/DDBJ whole genome shotgun (WGS) entry which is preliminary data.</text>
</comment>
<dbReference type="PANTHER" id="PTHR23517">
    <property type="entry name" value="RESISTANCE PROTEIN MDTM, PUTATIVE-RELATED-RELATED"/>
    <property type="match status" value="1"/>
</dbReference>
<proteinExistence type="predicted"/>
<evidence type="ECO:0000256" key="3">
    <source>
        <dbReference type="ARBA" id="ARBA00022475"/>
    </source>
</evidence>
<dbReference type="AlphaFoldDB" id="A0A849A6U4"/>
<keyword evidence="6 8" id="KW-0472">Membrane</keyword>
<feature type="transmembrane region" description="Helical" evidence="8">
    <location>
        <begin position="364"/>
        <end position="385"/>
    </location>
</feature>
<dbReference type="SUPFAM" id="SSF103473">
    <property type="entry name" value="MFS general substrate transporter"/>
    <property type="match status" value="1"/>
</dbReference>
<evidence type="ECO:0000256" key="4">
    <source>
        <dbReference type="ARBA" id="ARBA00022692"/>
    </source>
</evidence>